<sequence length="202" mass="22168">MKEKDSTAVAQDIRVAYPGSWFWVNASSNPMRVDPDAATGGGNPAYRALDWVEIARVVRDAVRLVGDEWRPGVVESTVSVSGRLSSEEWAVVHDWTTFRPVVTALSFCGEDPPVRDGQHRLWCAGHVGAYPLPVLMEELQDAALVVGPDGNVWSFDPAMLVEELHDLSSWLDSRSSDFQVLNPKLAEAIVAAERALSILLND</sequence>
<protein>
    <submittedName>
        <fullName evidence="1">Uncharacterized protein</fullName>
    </submittedName>
</protein>
<evidence type="ECO:0000313" key="2">
    <source>
        <dbReference type="Proteomes" id="UP000474967"/>
    </source>
</evidence>
<comment type="caution">
    <text evidence="1">The sequence shown here is derived from an EMBL/GenBank/DDBJ whole genome shotgun (WGS) entry which is preliminary data.</text>
</comment>
<organism evidence="1 2">
    <name type="scientific">Leifsonia tongyongensis</name>
    <dbReference type="NCBI Taxonomy" id="1268043"/>
    <lineage>
        <taxon>Bacteria</taxon>
        <taxon>Bacillati</taxon>
        <taxon>Actinomycetota</taxon>
        <taxon>Actinomycetes</taxon>
        <taxon>Micrococcales</taxon>
        <taxon>Microbacteriaceae</taxon>
        <taxon>Leifsonia</taxon>
    </lineage>
</organism>
<reference evidence="1 2" key="1">
    <citation type="journal article" date="2014" name="J. Microbiol.">
        <title>Diaminobutyricibacter tongyongensis gen. nov., sp. nov. and Homoserinibacter gongjuensis gen. nov., sp. nov. belong to the family Microbacteriaceae.</title>
        <authorList>
            <person name="Kim S.J."/>
            <person name="Ahn J.H."/>
            <person name="Weon H.Y."/>
            <person name="Hamada M."/>
            <person name="Suzuki K."/>
            <person name="Kwon S.W."/>
        </authorList>
    </citation>
    <scope>NUCLEOTIDE SEQUENCE [LARGE SCALE GENOMIC DNA]</scope>
    <source>
        <strain evidence="1 2">NBRC 108724</strain>
    </source>
</reference>
<dbReference type="Proteomes" id="UP000474967">
    <property type="component" value="Unassembled WGS sequence"/>
</dbReference>
<dbReference type="AlphaFoldDB" id="A0A6L9Y3P0"/>
<evidence type="ECO:0000313" key="1">
    <source>
        <dbReference type="EMBL" id="NEN07848.1"/>
    </source>
</evidence>
<dbReference type="RefSeq" id="WP_163291332.1">
    <property type="nucleotide sequence ID" value="NZ_JAAGWY010000005.1"/>
</dbReference>
<name>A0A6L9Y3P0_9MICO</name>
<gene>
    <name evidence="1" type="ORF">G3T36_18485</name>
</gene>
<dbReference type="EMBL" id="JAAGWY010000005">
    <property type="protein sequence ID" value="NEN07848.1"/>
    <property type="molecule type" value="Genomic_DNA"/>
</dbReference>
<accession>A0A6L9Y3P0</accession>
<keyword evidence="2" id="KW-1185">Reference proteome</keyword>
<proteinExistence type="predicted"/>